<comment type="caution">
    <text evidence="3">The sequence shown here is derived from an EMBL/GenBank/DDBJ whole genome shotgun (WGS) entry which is preliminary data.</text>
</comment>
<accession>A0A3L9MLY5</accession>
<dbReference type="RefSeq" id="WP_121934015.1">
    <property type="nucleotide sequence ID" value="NZ_RDOJ01000004.1"/>
</dbReference>
<dbReference type="InterPro" id="IPR002931">
    <property type="entry name" value="Transglutaminase-like"/>
</dbReference>
<evidence type="ECO:0000313" key="3">
    <source>
        <dbReference type="EMBL" id="RLZ11709.1"/>
    </source>
</evidence>
<name>A0A3L9MLY5_9FLAO</name>
<dbReference type="Pfam" id="PF01841">
    <property type="entry name" value="Transglut_core"/>
    <property type="match status" value="1"/>
</dbReference>
<proteinExistence type="predicted"/>
<dbReference type="Gene3D" id="3.10.620.30">
    <property type="match status" value="1"/>
</dbReference>
<dbReference type="Gene3D" id="2.60.120.1130">
    <property type="match status" value="1"/>
</dbReference>
<dbReference type="Pfam" id="PF12969">
    <property type="entry name" value="DUF3857"/>
    <property type="match status" value="1"/>
</dbReference>
<gene>
    <name evidence="3" type="ORF">EAH69_04615</name>
</gene>
<feature type="domain" description="DUF3857" evidence="2">
    <location>
        <begin position="102"/>
        <end position="211"/>
    </location>
</feature>
<evidence type="ECO:0000259" key="2">
    <source>
        <dbReference type="Pfam" id="PF12969"/>
    </source>
</evidence>
<evidence type="ECO:0000313" key="4">
    <source>
        <dbReference type="Proteomes" id="UP000275348"/>
    </source>
</evidence>
<feature type="domain" description="Transglutaminase-like" evidence="1">
    <location>
        <begin position="325"/>
        <end position="396"/>
    </location>
</feature>
<dbReference type="OrthoDB" id="98874at2"/>
<dbReference type="AlphaFoldDB" id="A0A3L9MLY5"/>
<organism evidence="3 4">
    <name type="scientific">Faecalibacter macacae</name>
    <dbReference type="NCBI Taxonomy" id="1859289"/>
    <lineage>
        <taxon>Bacteria</taxon>
        <taxon>Pseudomonadati</taxon>
        <taxon>Bacteroidota</taxon>
        <taxon>Flavobacteriia</taxon>
        <taxon>Flavobacteriales</taxon>
        <taxon>Weeksellaceae</taxon>
        <taxon>Faecalibacter</taxon>
    </lineage>
</organism>
<dbReference type="Gene3D" id="2.60.40.3140">
    <property type="match status" value="1"/>
</dbReference>
<evidence type="ECO:0000259" key="1">
    <source>
        <dbReference type="Pfam" id="PF01841"/>
    </source>
</evidence>
<sequence length="674" mass="76827">MKQYFTIGIAAITVVSSQAQEIKFGKFTNEEIAKTKSTITPTAAAEVLFSSAKHKIDWDQSTGDLIKTSTITYRIKIYDKDKTPDHLLTLEIPLGKGNSKSDIEKIQSLKASTFTPEGNGMKEFKVEKKDIFTKNVHNYLDVQTLTFPNVQNGSIIEYTYEIRSPFYYNTDTWYFQESVPVVKSQLTLETNEVLNYNDDFRGQYILKPTTSNRRQSLNYTTGGQKSGEFMQGSYAPTKVQQHTAEYIMNIKSYSTENLPGYEKEAYVLNPRNILSSVRFELAAYTPKNGTPQYFSTTWEKIGKDLMDSESFGRQLNGNSFLDDKVKELITGKTNDLEKTIAIFDFVKTNYKWNNYSGKSTELGIRKTFNDKTGNVADINLMLVSMLEKAGLKSSPVVLSTVQNGMLNYVFPSMAKLNYVIASVNISGNDILMDATEPNSKVNLLPLRTLNHRGILISKNETREVNLVNTIMSTDKTQIVATLTADGKINGTFNNYHDNYFYINDKSEIQHDPKAFEKEFIENYTFDIENFRSVDNNENMIRHSFKFADLQTDVAGNKILLNPLLFTALDNHNLNYETRNYNIEFGTPMTISKIIKIKIPEGYKVESLPKEYQEKIVNDAAGFAYKYEEKDGFIQITSARVLPYSVLPSDYYKPFKEFMNKVVEAETQQIVLVKI</sequence>
<keyword evidence="4" id="KW-1185">Reference proteome</keyword>
<reference evidence="3 4" key="1">
    <citation type="submission" date="2018-10" db="EMBL/GenBank/DDBJ databases">
        <authorList>
            <person name="Chen X."/>
        </authorList>
    </citation>
    <scope>NUCLEOTIDE SEQUENCE [LARGE SCALE GENOMIC DNA]</scope>
    <source>
        <strain evidence="3 4">YIM 102668</strain>
    </source>
</reference>
<dbReference type="EMBL" id="RDOJ01000004">
    <property type="protein sequence ID" value="RLZ11709.1"/>
    <property type="molecule type" value="Genomic_DNA"/>
</dbReference>
<dbReference type="InterPro" id="IPR024618">
    <property type="entry name" value="DUF3857"/>
</dbReference>
<protein>
    <submittedName>
        <fullName evidence="3">DUF3857 domain-containing protein</fullName>
    </submittedName>
</protein>
<dbReference type="Proteomes" id="UP000275348">
    <property type="component" value="Unassembled WGS sequence"/>
</dbReference>